<keyword evidence="1" id="KW-1133">Transmembrane helix</keyword>
<reference evidence="2 3" key="1">
    <citation type="submission" date="2016-10" db="EMBL/GenBank/DDBJ databases">
        <title>Paenibacillus species isolates.</title>
        <authorList>
            <person name="Beno S.M."/>
        </authorList>
    </citation>
    <scope>NUCLEOTIDE SEQUENCE [LARGE SCALE GENOMIC DNA]</scope>
    <source>
        <strain evidence="2 3">FSL H7-0710</strain>
    </source>
</reference>
<comment type="caution">
    <text evidence="2">The sequence shown here is derived from an EMBL/GenBank/DDBJ whole genome shotgun (WGS) entry which is preliminary data.</text>
</comment>
<sequence length="94" mass="11080">MSILLALSVLSFALWLHAVILRMYKKDSSYNKYVFCVAIVLYLLCNFIQTQTFHHKTIFNLLFVLYSLFSIPFHIWLMISGTPAKDPTLRRHKK</sequence>
<evidence type="ECO:0000313" key="3">
    <source>
        <dbReference type="Proteomes" id="UP000187439"/>
    </source>
</evidence>
<dbReference type="EMBL" id="MPTC01000001">
    <property type="protein sequence ID" value="OMD44043.1"/>
    <property type="molecule type" value="Genomic_DNA"/>
</dbReference>
<name>A0A1R0Y9K1_9BACL</name>
<feature type="transmembrane region" description="Helical" evidence="1">
    <location>
        <begin position="57"/>
        <end position="79"/>
    </location>
</feature>
<evidence type="ECO:0000313" key="2">
    <source>
        <dbReference type="EMBL" id="OMD44043.1"/>
    </source>
</evidence>
<evidence type="ECO:0000256" key="1">
    <source>
        <dbReference type="SAM" id="Phobius"/>
    </source>
</evidence>
<proteinExistence type="predicted"/>
<keyword evidence="1" id="KW-0472">Membrane</keyword>
<accession>A0A1R0Y9K1</accession>
<keyword evidence="1" id="KW-0812">Transmembrane</keyword>
<dbReference type="AlphaFoldDB" id="A0A1R0Y9K1"/>
<feature type="transmembrane region" description="Helical" evidence="1">
    <location>
        <begin position="28"/>
        <end position="45"/>
    </location>
</feature>
<dbReference type="Proteomes" id="UP000187439">
    <property type="component" value="Unassembled WGS sequence"/>
</dbReference>
<gene>
    <name evidence="2" type="ORF">BSK52_00385</name>
</gene>
<organism evidence="2 3">
    <name type="scientific">Paenibacillus odorifer</name>
    <dbReference type="NCBI Taxonomy" id="189426"/>
    <lineage>
        <taxon>Bacteria</taxon>
        <taxon>Bacillati</taxon>
        <taxon>Bacillota</taxon>
        <taxon>Bacilli</taxon>
        <taxon>Bacillales</taxon>
        <taxon>Paenibacillaceae</taxon>
        <taxon>Paenibacillus</taxon>
    </lineage>
</organism>
<protein>
    <submittedName>
        <fullName evidence="2">Uncharacterized protein</fullName>
    </submittedName>
</protein>